<evidence type="ECO:0000313" key="1">
    <source>
        <dbReference type="EMBL" id="CAG8769617.1"/>
    </source>
</evidence>
<accession>A0ACA9QYK5</accession>
<protein>
    <submittedName>
        <fullName evidence="1">7503_t:CDS:1</fullName>
    </submittedName>
</protein>
<dbReference type="EMBL" id="CAJVQC010039896">
    <property type="protein sequence ID" value="CAG8769617.1"/>
    <property type="molecule type" value="Genomic_DNA"/>
</dbReference>
<organism evidence="1 2">
    <name type="scientific">Racocetra persica</name>
    <dbReference type="NCBI Taxonomy" id="160502"/>
    <lineage>
        <taxon>Eukaryota</taxon>
        <taxon>Fungi</taxon>
        <taxon>Fungi incertae sedis</taxon>
        <taxon>Mucoromycota</taxon>
        <taxon>Glomeromycotina</taxon>
        <taxon>Glomeromycetes</taxon>
        <taxon>Diversisporales</taxon>
        <taxon>Gigasporaceae</taxon>
        <taxon>Racocetra</taxon>
    </lineage>
</organism>
<name>A0ACA9QYK5_9GLOM</name>
<evidence type="ECO:0000313" key="2">
    <source>
        <dbReference type="Proteomes" id="UP000789920"/>
    </source>
</evidence>
<reference evidence="1" key="1">
    <citation type="submission" date="2021-06" db="EMBL/GenBank/DDBJ databases">
        <authorList>
            <person name="Kallberg Y."/>
            <person name="Tangrot J."/>
            <person name="Rosling A."/>
        </authorList>
    </citation>
    <scope>NUCLEOTIDE SEQUENCE</scope>
    <source>
        <strain evidence="1">MA461A</strain>
    </source>
</reference>
<keyword evidence="2" id="KW-1185">Reference proteome</keyword>
<comment type="caution">
    <text evidence="1">The sequence shown here is derived from an EMBL/GenBank/DDBJ whole genome shotgun (WGS) entry which is preliminary data.</text>
</comment>
<sequence length="298" mass="32873">LPTKFPNESWSITSVGGPNNTTIFLFGGDNNHSSVYAIDIKNFNENYYNSVYNIDPIITGNLPELRRIGTSSVTNSLGQILIFGGYRIKNDTLTWYNDTIVLDTVKLSWSIYINAPISRSGHTATLLNDGRILYIGGFDSSFNYVPMDQASFKQISIYDTNTSSWNLSLANGSIPSGRSEHSAVLVNKGAKIIICGGFRQDSISPTPSLAILTSEKVFTWVQQMVTGSIPPILYSHTAILVEDLMVVALENTTESRQLLDRFDLNIYILNVTNFTWLTTFTPPDVSAIALPDIPSPNV</sequence>
<dbReference type="Proteomes" id="UP000789920">
    <property type="component" value="Unassembled WGS sequence"/>
</dbReference>
<feature type="non-terminal residue" evidence="1">
    <location>
        <position position="1"/>
    </location>
</feature>
<proteinExistence type="predicted"/>
<gene>
    <name evidence="1" type="ORF">RPERSI_LOCUS16242</name>
</gene>